<sequence length="421" mass="47450">MSMQAFKYVCQYNTDYSIFQRLYHDLAYEHFRLALSRTFVIDLCCCSGSFEIVSYLLDTKMYQVTPLALDNAASFGHLEIVKLLLPLVDCTNKAIDTASLNGYCQVVKILLEAGKPYTYRAIEYASTNGHLEVVKLLHTWDGQPNRIDKHATMTTDIAYESNHSNTYPESYSNNPLDLAASNGHLQVVEYLHNEKYGCSVVALDFAAKRGYHHVVDYLLDNRTEGCSSEAIDQVACTGDLEMIQKLHFRAKAPCSYRAMNNAAKYLNVVEWLSNNRQEGCNKMAMDNASALGALDVLQYLHINRTEGCSTAAMDMAAKYGQLETLIFLRTHRTEGCTAEAINGAALYNHLKIIKYLKEYCNATCTTTALNYAVTNNSIELIQYLLNNFKVNWDFHTALDFARSNNCSDEVFNLLDPTVNNK</sequence>
<dbReference type="RefSeq" id="XP_004360283.1">
    <property type="nucleotide sequence ID" value="XM_004360226.1"/>
</dbReference>
<evidence type="ECO:0000313" key="1">
    <source>
        <dbReference type="EMBL" id="EGG22432.1"/>
    </source>
</evidence>
<dbReference type="OrthoDB" id="2163089at2759"/>
<reference evidence="2" key="1">
    <citation type="journal article" date="2011" name="Genome Res.">
        <title>Phylogeny-wide analysis of social amoeba genomes highlights ancient origins for complex intercellular communication.</title>
        <authorList>
            <person name="Heidel A.J."/>
            <person name="Lawal H.M."/>
            <person name="Felder M."/>
            <person name="Schilde C."/>
            <person name="Helps N.R."/>
            <person name="Tunggal B."/>
            <person name="Rivero F."/>
            <person name="John U."/>
            <person name="Schleicher M."/>
            <person name="Eichinger L."/>
            <person name="Platzer M."/>
            <person name="Noegel A.A."/>
            <person name="Schaap P."/>
            <person name="Gloeckner G."/>
        </authorList>
    </citation>
    <scope>NUCLEOTIDE SEQUENCE [LARGE SCALE GENOMIC DNA]</scope>
    <source>
        <strain evidence="2">SH3</strain>
    </source>
</reference>
<name>F4PPW9_CACFS</name>
<organism evidence="1 2">
    <name type="scientific">Cavenderia fasciculata</name>
    <name type="common">Slime mold</name>
    <name type="synonym">Dictyostelium fasciculatum</name>
    <dbReference type="NCBI Taxonomy" id="261658"/>
    <lineage>
        <taxon>Eukaryota</taxon>
        <taxon>Amoebozoa</taxon>
        <taxon>Evosea</taxon>
        <taxon>Eumycetozoa</taxon>
        <taxon>Dictyostelia</taxon>
        <taxon>Acytosteliales</taxon>
        <taxon>Cavenderiaceae</taxon>
        <taxon>Cavenderia</taxon>
    </lineage>
</organism>
<dbReference type="SMART" id="SM00248">
    <property type="entry name" value="ANK"/>
    <property type="match status" value="4"/>
</dbReference>
<dbReference type="Gene3D" id="1.25.40.20">
    <property type="entry name" value="Ankyrin repeat-containing domain"/>
    <property type="match status" value="3"/>
</dbReference>
<dbReference type="OMA" id="IEYASTN"/>
<dbReference type="KEGG" id="dfa:DFA_04554"/>
<dbReference type="PANTHER" id="PTHR46586">
    <property type="entry name" value="ANKYRIN REPEAT-CONTAINING PROTEIN"/>
    <property type="match status" value="1"/>
</dbReference>
<evidence type="ECO:0008006" key="3">
    <source>
        <dbReference type="Google" id="ProtNLM"/>
    </source>
</evidence>
<gene>
    <name evidence="1" type="ORF">DFA_04554</name>
</gene>
<dbReference type="EMBL" id="GL883009">
    <property type="protein sequence ID" value="EGG22432.1"/>
    <property type="molecule type" value="Genomic_DNA"/>
</dbReference>
<dbReference type="Pfam" id="PF00023">
    <property type="entry name" value="Ank"/>
    <property type="match status" value="1"/>
</dbReference>
<proteinExistence type="predicted"/>
<dbReference type="PANTHER" id="PTHR46586:SF5">
    <property type="match status" value="1"/>
</dbReference>
<dbReference type="SUPFAM" id="SSF48403">
    <property type="entry name" value="Ankyrin repeat"/>
    <property type="match status" value="1"/>
</dbReference>
<evidence type="ECO:0000313" key="2">
    <source>
        <dbReference type="Proteomes" id="UP000007797"/>
    </source>
</evidence>
<dbReference type="InterPro" id="IPR002110">
    <property type="entry name" value="Ankyrin_rpt"/>
</dbReference>
<dbReference type="GeneID" id="14874500"/>
<dbReference type="InterPro" id="IPR036770">
    <property type="entry name" value="Ankyrin_rpt-contain_sf"/>
</dbReference>
<dbReference type="Pfam" id="PF12796">
    <property type="entry name" value="Ank_2"/>
    <property type="match status" value="2"/>
</dbReference>
<dbReference type="Proteomes" id="UP000007797">
    <property type="component" value="Unassembled WGS sequence"/>
</dbReference>
<dbReference type="InterPro" id="IPR052050">
    <property type="entry name" value="SecEffector_AnkRepeat"/>
</dbReference>
<keyword evidence="2" id="KW-1185">Reference proteome</keyword>
<protein>
    <recommendedName>
        <fullName evidence="3">Ankyrin repeat-containing protein</fullName>
    </recommendedName>
</protein>
<dbReference type="AlphaFoldDB" id="F4PPW9"/>
<accession>F4PPW9</accession>